<protein>
    <submittedName>
        <fullName evidence="9">ABC transport system permease protein</fullName>
    </submittedName>
</protein>
<evidence type="ECO:0000256" key="1">
    <source>
        <dbReference type="ARBA" id="ARBA00004651"/>
    </source>
</evidence>
<evidence type="ECO:0000256" key="2">
    <source>
        <dbReference type="ARBA" id="ARBA00022475"/>
    </source>
</evidence>
<sequence>MRRNPVLQVNLRSAGKKLFAAGAAVAISVAFIVAGMLMVDSFNRGLTQQIEAEAAGSDLIIDTAMAMTWDEDTEDYLRDDVPLAEEIDELDGVDVADAVSGAYLSDVEEDGSATIGLPVTEQSETREGEISAGREAQAQDEVVVSSAAAEGQGIELGTTLTAQEFVYEEGAAEDAEPTVIEEDYTVVGVMDTQGSPRGFVTPEGMERVPAGGSPVEIRVKLSPEGEATEVQEQIRGLIDEAVAGLESTRAADLGSLEVRTIEEIVETRMAEQTGSGDALGYFALGFGGISVFVSALVISNTFQVLVASRQRTLALLRAVGATSAQLKRATLMEGAVLGLLGGAAGVVLGTTAALGFSAIARATFAPDLPLAGPTLLATVVGLGLGLLVTVFSALLPALKAGRVSPMAALRPAGLGAAMPKISILRVSIGLVLTLGGFGAVLAAALLGGPEGSLPVPAPLLGVAGAALGFSGVLVLARIAVPGLVAQGGRLLARIPGLRVNARLAGQNARQVPGRTTATASALLVGVTLVGTMMVGASTAQTVLYDELAERYPVEASVAAVGEDLQADLTESDLVESFTSAQGTSATLTGELGSAEGRVVLVDEETFAGVARVGGLAPAPGQALVAGQLNGEVYSGSGAELELMPYGTASSGAEEQAITVEASIASWLPGDTVLITAESLPEEALAEEGSPWTFSDAQGITLIRVAEGVSPDESYGLASLMEDHSEQFNDEGAVMRASYSQSIDMVLLIVLVLLGASVLVAVIGVSNTLSLSVLERRREAALLRAVGMNRRSVGQMITIEALLLAGVALLIGTALGAFLGWAGVASMVAREDWSVVLEMPWLRIAGLWAVTLLAAGLAAMLPARALSKVEPAAGLSED</sequence>
<feature type="domain" description="ABC3 transporter permease C-terminal" evidence="8">
    <location>
        <begin position="751"/>
        <end position="870"/>
    </location>
</feature>
<keyword evidence="10" id="KW-1185">Reference proteome</keyword>
<feature type="transmembrane region" description="Helical" evidence="7">
    <location>
        <begin position="517"/>
        <end position="536"/>
    </location>
</feature>
<evidence type="ECO:0000313" key="9">
    <source>
        <dbReference type="EMBL" id="MBE1514860.1"/>
    </source>
</evidence>
<dbReference type="InterPro" id="IPR003838">
    <property type="entry name" value="ABC3_permease_C"/>
</dbReference>
<evidence type="ECO:0000313" key="10">
    <source>
        <dbReference type="Proteomes" id="UP000636579"/>
    </source>
</evidence>
<feature type="transmembrane region" description="Helical" evidence="7">
    <location>
        <begin position="794"/>
        <end position="820"/>
    </location>
</feature>
<keyword evidence="3 7" id="KW-0812">Transmembrane</keyword>
<feature type="domain" description="ABC3 transporter permease C-terminal" evidence="8">
    <location>
        <begin position="286"/>
        <end position="405"/>
    </location>
</feature>
<evidence type="ECO:0000256" key="4">
    <source>
        <dbReference type="ARBA" id="ARBA00022989"/>
    </source>
</evidence>
<comment type="similarity">
    <text evidence="6">Belongs to the ABC-4 integral membrane protein family.</text>
</comment>
<dbReference type="Pfam" id="PF02687">
    <property type="entry name" value="FtsX"/>
    <property type="match status" value="2"/>
</dbReference>
<feature type="transmembrane region" description="Helical" evidence="7">
    <location>
        <begin position="335"/>
        <end position="359"/>
    </location>
</feature>
<feature type="transmembrane region" description="Helical" evidence="7">
    <location>
        <begin position="278"/>
        <end position="307"/>
    </location>
</feature>
<dbReference type="RefSeq" id="WP_192591564.1">
    <property type="nucleotide sequence ID" value="NZ_JADBEE010000001.1"/>
</dbReference>
<evidence type="ECO:0000256" key="6">
    <source>
        <dbReference type="ARBA" id="ARBA00038076"/>
    </source>
</evidence>
<evidence type="ECO:0000259" key="8">
    <source>
        <dbReference type="Pfam" id="PF02687"/>
    </source>
</evidence>
<feature type="transmembrane region" description="Helical" evidence="7">
    <location>
        <begin position="18"/>
        <end position="39"/>
    </location>
</feature>
<dbReference type="PANTHER" id="PTHR30572:SF4">
    <property type="entry name" value="ABC TRANSPORTER PERMEASE YTRF"/>
    <property type="match status" value="1"/>
</dbReference>
<keyword evidence="4 7" id="KW-1133">Transmembrane helix</keyword>
<gene>
    <name evidence="9" type="ORF">H4W26_001615</name>
</gene>
<dbReference type="PANTHER" id="PTHR30572">
    <property type="entry name" value="MEMBRANE COMPONENT OF TRANSPORTER-RELATED"/>
    <property type="match status" value="1"/>
</dbReference>
<dbReference type="Proteomes" id="UP000636579">
    <property type="component" value="Unassembled WGS sequence"/>
</dbReference>
<keyword evidence="2" id="KW-1003">Cell membrane</keyword>
<feature type="transmembrane region" description="Helical" evidence="7">
    <location>
        <begin position="744"/>
        <end position="773"/>
    </location>
</feature>
<evidence type="ECO:0000256" key="5">
    <source>
        <dbReference type="ARBA" id="ARBA00023136"/>
    </source>
</evidence>
<feature type="transmembrane region" description="Helical" evidence="7">
    <location>
        <begin position="459"/>
        <end position="480"/>
    </location>
</feature>
<feature type="transmembrane region" description="Helical" evidence="7">
    <location>
        <begin position="422"/>
        <end position="447"/>
    </location>
</feature>
<comment type="subcellular location">
    <subcellularLocation>
        <location evidence="1">Cell membrane</location>
        <topology evidence="1">Multi-pass membrane protein</topology>
    </subcellularLocation>
</comment>
<feature type="transmembrane region" description="Helical" evidence="7">
    <location>
        <begin position="840"/>
        <end position="860"/>
    </location>
</feature>
<evidence type="ECO:0000256" key="7">
    <source>
        <dbReference type="SAM" id="Phobius"/>
    </source>
</evidence>
<dbReference type="EMBL" id="JADBEE010000001">
    <property type="protein sequence ID" value="MBE1514860.1"/>
    <property type="molecule type" value="Genomic_DNA"/>
</dbReference>
<evidence type="ECO:0000256" key="3">
    <source>
        <dbReference type="ARBA" id="ARBA00022692"/>
    </source>
</evidence>
<proteinExistence type="inferred from homology"/>
<comment type="caution">
    <text evidence="9">The sequence shown here is derived from an EMBL/GenBank/DDBJ whole genome shotgun (WGS) entry which is preliminary data.</text>
</comment>
<reference evidence="9 10" key="1">
    <citation type="submission" date="2020-10" db="EMBL/GenBank/DDBJ databases">
        <title>Sequencing the genomes of 1000 actinobacteria strains.</title>
        <authorList>
            <person name="Klenk H.-P."/>
        </authorList>
    </citation>
    <scope>NUCLEOTIDE SEQUENCE [LARGE SCALE GENOMIC DNA]</scope>
    <source>
        <strain evidence="9 10">DSM 15474</strain>
    </source>
</reference>
<dbReference type="InterPro" id="IPR050250">
    <property type="entry name" value="Macrolide_Exporter_MacB"/>
</dbReference>
<name>A0ABR9J786_9MICC</name>
<organism evidence="9 10">
    <name type="scientific">Nesterenkonia halotolerans</name>
    <dbReference type="NCBI Taxonomy" id="225325"/>
    <lineage>
        <taxon>Bacteria</taxon>
        <taxon>Bacillati</taxon>
        <taxon>Actinomycetota</taxon>
        <taxon>Actinomycetes</taxon>
        <taxon>Micrococcales</taxon>
        <taxon>Micrococcaceae</taxon>
        <taxon>Nesterenkonia</taxon>
    </lineage>
</organism>
<feature type="transmembrane region" description="Helical" evidence="7">
    <location>
        <begin position="379"/>
        <end position="401"/>
    </location>
</feature>
<keyword evidence="5 7" id="KW-0472">Membrane</keyword>
<accession>A0ABR9J786</accession>